<sequence>MEPQKTGTSPSKNHLSQWWKQIRNNPKSMSSDSLSVSGETIHLRPLLMGHSRSFNNGRRTGSPPPSNPQSDEYRSYRDSFLTSRNQFMGHIFGVPLSQSLSVASAEVIVQSELESFGRIPILVAKCGAFLKANALQTSGIFRIAGNNKRVKELQYIFSTPPSYGTKLSDWDGFTVHDAASVLRRFLNNLEEPLVPLEIYERFRKPLQDRPRIPKHLAQGTVRDDQQEVAPTPVPVDSQGEEKQKMKAVRHKKRLTRDIRAALKEYESLFGALSSDARQLLIYLLDLLSLFAQQADENLMTARNLAAVFQPSIISHPQHDMDPKEYELSRIVVEFLIEYSYKLLPHLLKHCSATPKLTAKRTTDTSARELHQAPNLSVPQTNISPEPESRTEEHDGLISPTTPTEQRTQNLDCHPPELNPPSPSFLGKAKAIPKGRPHSKSLSYTLNPSDIISGRRNSRRSWLNRVLSNDTAEFTGTEEECEEEEDDDLHSPLSNQSGSVPKQNFLTLPRPRTPRTMSGNSSTSGGMRPLSAVMNISMEEIAASVGIRRNSNTHTDNSALCTDEESDSRARSRSVRRNSWFQRLRSRSRSAKNERDV</sequence>
<dbReference type="EMBL" id="LT598477">
    <property type="protein sequence ID" value="SCU94974.1"/>
    <property type="molecule type" value="Genomic_DNA"/>
</dbReference>
<feature type="compositionally biased region" description="Polar residues" evidence="2">
    <location>
        <begin position="491"/>
        <end position="505"/>
    </location>
</feature>
<dbReference type="InterPro" id="IPR000198">
    <property type="entry name" value="RhoGAP_dom"/>
</dbReference>
<dbReference type="GO" id="GO:0005938">
    <property type="term" value="C:cell cortex"/>
    <property type="evidence" value="ECO:0007669"/>
    <property type="project" value="TreeGrafter"/>
</dbReference>
<evidence type="ECO:0000256" key="1">
    <source>
        <dbReference type="ARBA" id="ARBA00022468"/>
    </source>
</evidence>
<dbReference type="InterPro" id="IPR051025">
    <property type="entry name" value="RhoGAP"/>
</dbReference>
<dbReference type="PROSITE" id="PS50238">
    <property type="entry name" value="RHOGAP"/>
    <property type="match status" value="1"/>
</dbReference>
<feature type="region of interest" description="Disordered" evidence="2">
    <location>
        <begin position="358"/>
        <end position="421"/>
    </location>
</feature>
<accession>A0A1G4JVJ6</accession>
<name>A0A1G4JVJ6_9SACH</name>
<organism evidence="4 5">
    <name type="scientific">Lachancea meyersii CBS 8951</name>
    <dbReference type="NCBI Taxonomy" id="1266667"/>
    <lineage>
        <taxon>Eukaryota</taxon>
        <taxon>Fungi</taxon>
        <taxon>Dikarya</taxon>
        <taxon>Ascomycota</taxon>
        <taxon>Saccharomycotina</taxon>
        <taxon>Saccharomycetes</taxon>
        <taxon>Saccharomycetales</taxon>
        <taxon>Saccharomycetaceae</taxon>
        <taxon>Lachancea</taxon>
    </lineage>
</organism>
<feature type="region of interest" description="Disordered" evidence="2">
    <location>
        <begin position="472"/>
        <end position="528"/>
    </location>
</feature>
<dbReference type="PANTHER" id="PTHR15228">
    <property type="entry name" value="SPERMATHECAL PHYSIOLOGY VARIANT"/>
    <property type="match status" value="1"/>
</dbReference>
<dbReference type="GO" id="GO:0005096">
    <property type="term" value="F:GTPase activator activity"/>
    <property type="evidence" value="ECO:0007669"/>
    <property type="project" value="UniProtKB-KW"/>
</dbReference>
<evidence type="ECO:0000259" key="3">
    <source>
        <dbReference type="PROSITE" id="PS50238"/>
    </source>
</evidence>
<feature type="region of interest" description="Disordered" evidence="2">
    <location>
        <begin position="50"/>
        <end position="74"/>
    </location>
</feature>
<dbReference type="Gene3D" id="1.10.555.10">
    <property type="entry name" value="Rho GTPase activation protein"/>
    <property type="match status" value="1"/>
</dbReference>
<reference evidence="5" key="1">
    <citation type="submission" date="2016-03" db="EMBL/GenBank/DDBJ databases">
        <authorList>
            <person name="Devillers Hugo."/>
        </authorList>
    </citation>
    <scope>NUCLEOTIDE SEQUENCE [LARGE SCALE GENOMIC DNA]</scope>
</reference>
<protein>
    <submittedName>
        <fullName evidence="4">LAME_0F10176g1_1</fullName>
    </submittedName>
</protein>
<feature type="compositionally biased region" description="Polar residues" evidence="2">
    <location>
        <begin position="548"/>
        <end position="559"/>
    </location>
</feature>
<feature type="region of interest" description="Disordered" evidence="2">
    <location>
        <begin position="546"/>
        <end position="576"/>
    </location>
</feature>
<proteinExistence type="predicted"/>
<dbReference type="SUPFAM" id="SSF48350">
    <property type="entry name" value="GTPase activation domain, GAP"/>
    <property type="match status" value="1"/>
</dbReference>
<evidence type="ECO:0000313" key="4">
    <source>
        <dbReference type="EMBL" id="SCU94974.1"/>
    </source>
</evidence>
<dbReference type="PANTHER" id="PTHR15228:SF25">
    <property type="entry name" value="F-BAR DOMAIN-CONTAINING PROTEIN"/>
    <property type="match status" value="1"/>
</dbReference>
<keyword evidence="5" id="KW-1185">Reference proteome</keyword>
<dbReference type="Proteomes" id="UP000191144">
    <property type="component" value="Chromosome F"/>
</dbReference>
<dbReference type="OrthoDB" id="3196451at2759"/>
<dbReference type="GO" id="GO:0060237">
    <property type="term" value="P:regulation of fungal-type cell wall organization"/>
    <property type="evidence" value="ECO:0007669"/>
    <property type="project" value="TreeGrafter"/>
</dbReference>
<gene>
    <name evidence="4" type="ORF">LAME_0F10176G</name>
</gene>
<dbReference type="InterPro" id="IPR008936">
    <property type="entry name" value="Rho_GTPase_activation_prot"/>
</dbReference>
<keyword evidence="1" id="KW-0343">GTPase activation</keyword>
<feature type="compositionally biased region" description="Low complexity" evidence="2">
    <location>
        <begin position="515"/>
        <end position="526"/>
    </location>
</feature>
<feature type="region of interest" description="Disordered" evidence="2">
    <location>
        <begin position="222"/>
        <end position="249"/>
    </location>
</feature>
<dbReference type="SMART" id="SM00324">
    <property type="entry name" value="RhoGAP"/>
    <property type="match status" value="1"/>
</dbReference>
<feature type="compositionally biased region" description="Basic and acidic residues" evidence="2">
    <location>
        <begin position="386"/>
        <end position="395"/>
    </location>
</feature>
<feature type="compositionally biased region" description="Acidic residues" evidence="2">
    <location>
        <begin position="475"/>
        <end position="487"/>
    </location>
</feature>
<dbReference type="AlphaFoldDB" id="A0A1G4JVJ6"/>
<evidence type="ECO:0000256" key="2">
    <source>
        <dbReference type="SAM" id="MobiDB-lite"/>
    </source>
</evidence>
<feature type="domain" description="Rho-GAP" evidence="3">
    <location>
        <begin position="111"/>
        <end position="343"/>
    </location>
</feature>
<feature type="compositionally biased region" description="Basic and acidic residues" evidence="2">
    <location>
        <begin position="360"/>
        <end position="370"/>
    </location>
</feature>
<dbReference type="Pfam" id="PF00620">
    <property type="entry name" value="RhoGAP"/>
    <property type="match status" value="2"/>
</dbReference>
<dbReference type="GO" id="GO:0007165">
    <property type="term" value="P:signal transduction"/>
    <property type="evidence" value="ECO:0007669"/>
    <property type="project" value="InterPro"/>
</dbReference>
<evidence type="ECO:0000313" key="5">
    <source>
        <dbReference type="Proteomes" id="UP000191144"/>
    </source>
</evidence>
<feature type="compositionally biased region" description="Polar residues" evidence="2">
    <location>
        <begin position="398"/>
        <end position="410"/>
    </location>
</feature>
<feature type="compositionally biased region" description="Polar residues" evidence="2">
    <location>
        <begin position="373"/>
        <end position="383"/>
    </location>
</feature>